<dbReference type="EMBL" id="KZ293802">
    <property type="protein sequence ID" value="PBK79181.1"/>
    <property type="molecule type" value="Genomic_DNA"/>
</dbReference>
<reference evidence="3" key="1">
    <citation type="journal article" date="2017" name="Nat. Ecol. Evol.">
        <title>Genome expansion and lineage-specific genetic innovations in the forest pathogenic fungi Armillaria.</title>
        <authorList>
            <person name="Sipos G."/>
            <person name="Prasanna A.N."/>
            <person name="Walter M.C."/>
            <person name="O'Connor E."/>
            <person name="Balint B."/>
            <person name="Krizsan K."/>
            <person name="Kiss B."/>
            <person name="Hess J."/>
            <person name="Varga T."/>
            <person name="Slot J."/>
            <person name="Riley R."/>
            <person name="Boka B."/>
            <person name="Rigling D."/>
            <person name="Barry K."/>
            <person name="Lee J."/>
            <person name="Mihaltcheva S."/>
            <person name="LaButti K."/>
            <person name="Lipzen A."/>
            <person name="Waldron R."/>
            <person name="Moloney N.M."/>
            <person name="Sperisen C."/>
            <person name="Kredics L."/>
            <person name="Vagvoelgyi C."/>
            <person name="Patrignani A."/>
            <person name="Fitzpatrick D."/>
            <person name="Nagy I."/>
            <person name="Doyle S."/>
            <person name="Anderson J.B."/>
            <person name="Grigoriev I.V."/>
            <person name="Gueldener U."/>
            <person name="Muensterkoetter M."/>
            <person name="Nagy L.G."/>
        </authorList>
    </citation>
    <scope>NUCLEOTIDE SEQUENCE [LARGE SCALE GENOMIC DNA]</scope>
    <source>
        <strain evidence="3">Ar21-2</strain>
    </source>
</reference>
<gene>
    <name evidence="2" type="ORF">ARMGADRAFT_1020892</name>
    <name evidence="1" type="ORF">ARMGADRAFT_1021675</name>
</gene>
<protein>
    <submittedName>
        <fullName evidence="1">Uncharacterized protein</fullName>
    </submittedName>
</protein>
<evidence type="ECO:0000313" key="1">
    <source>
        <dbReference type="EMBL" id="PBK79181.1"/>
    </source>
</evidence>
<dbReference type="AlphaFoldDB" id="A0A2H3C7Y5"/>
<name>A0A2H3C7Y5_ARMGA</name>
<keyword evidence="3" id="KW-1185">Reference proteome</keyword>
<proteinExistence type="predicted"/>
<evidence type="ECO:0000313" key="3">
    <source>
        <dbReference type="Proteomes" id="UP000217790"/>
    </source>
</evidence>
<dbReference type="InParanoid" id="A0A2H3C7Y5"/>
<sequence>MCLRLGICRALVRGMVIDDCGNIVGVRVNTVSTKTADSLGRGEHEMMDEGE</sequence>
<evidence type="ECO:0000313" key="2">
    <source>
        <dbReference type="EMBL" id="PBK80403.1"/>
    </source>
</evidence>
<organism evidence="1 3">
    <name type="scientific">Armillaria gallica</name>
    <name type="common">Bulbous honey fungus</name>
    <name type="synonym">Armillaria bulbosa</name>
    <dbReference type="NCBI Taxonomy" id="47427"/>
    <lineage>
        <taxon>Eukaryota</taxon>
        <taxon>Fungi</taxon>
        <taxon>Dikarya</taxon>
        <taxon>Basidiomycota</taxon>
        <taxon>Agaricomycotina</taxon>
        <taxon>Agaricomycetes</taxon>
        <taxon>Agaricomycetidae</taxon>
        <taxon>Agaricales</taxon>
        <taxon>Marasmiineae</taxon>
        <taxon>Physalacriaceae</taxon>
        <taxon>Armillaria</taxon>
    </lineage>
</organism>
<reference evidence="1" key="2">
    <citation type="journal article" date="2017" name="Nat. Ecol. Evol.">
        <title>Lineage-specific genetic innovations streamline the genomes of Armillaria species to pathogenesis.</title>
        <authorList>
            <consortium name="DOE Joint Genome Institute"/>
            <person name="Sipos G."/>
            <person name="Prasanna A.N."/>
            <person name="Walter M.C."/>
            <person name="O'Connor E."/>
            <person name="Balint B."/>
            <person name="Krizsan K."/>
            <person name="Kiss B."/>
            <person name="Hess J."/>
            <person name="Varga T."/>
            <person name="Slot J."/>
            <person name="Riley R."/>
            <person name="Boka B."/>
            <person name="Rigling D."/>
            <person name="Barry K."/>
            <person name="Lee J."/>
            <person name="Mihaltcheva S."/>
            <person name="LaButti K."/>
            <person name="Lipzen A."/>
            <person name="Waldron R."/>
            <person name="Moloney N.M."/>
            <person name="Sperisen C."/>
            <person name="Kredics L."/>
            <person name="Vagvolgyi C."/>
            <person name="Patrignani A."/>
            <person name="Fitzpatrick D."/>
            <person name="Nagy I."/>
            <person name="Doyle S."/>
            <person name="Anderson J."/>
            <person name="Grigoriev I.V."/>
            <person name="Guldener U."/>
            <person name="Munsterkotter M."/>
            <person name="Nagy L.G."/>
        </authorList>
    </citation>
    <scope>NUCLEOTIDE SEQUENCE [LARGE SCALE GENOMIC DNA]</scope>
    <source>
        <strain evidence="1">Ar21-2</strain>
    </source>
</reference>
<accession>A0A2H3C7Y5</accession>
<dbReference type="EMBL" id="KZ293745">
    <property type="protein sequence ID" value="PBK80403.1"/>
    <property type="molecule type" value="Genomic_DNA"/>
</dbReference>
<dbReference type="Proteomes" id="UP000217790">
    <property type="component" value="Unassembled WGS sequence"/>
</dbReference>